<dbReference type="EMBL" id="JANPWB010000013">
    <property type="protein sequence ID" value="KAJ1105977.1"/>
    <property type="molecule type" value="Genomic_DNA"/>
</dbReference>
<sequence>MALKTRKKKHRFWRHANRKERRTATGEDSVPERNDGDDSRRRRRGGLGEPFRAEGSFWASRNLGTPTGTCVACADLKWRGSAVGEADCDAGRGACWTFPSLDASCYISPGGIKAVWGSIGQTVSFSLVADPRWHLLPEAEKNMAAPPAAIGNQ</sequence>
<evidence type="ECO:0000256" key="1">
    <source>
        <dbReference type="SAM" id="MobiDB-lite"/>
    </source>
</evidence>
<feature type="region of interest" description="Disordered" evidence="1">
    <location>
        <begin position="1"/>
        <end position="52"/>
    </location>
</feature>
<evidence type="ECO:0000313" key="2">
    <source>
        <dbReference type="EMBL" id="KAJ1105977.1"/>
    </source>
</evidence>
<reference evidence="2" key="1">
    <citation type="journal article" date="2022" name="bioRxiv">
        <title>Sequencing and chromosome-scale assembly of the giantPleurodeles waltlgenome.</title>
        <authorList>
            <person name="Brown T."/>
            <person name="Elewa A."/>
            <person name="Iarovenko S."/>
            <person name="Subramanian E."/>
            <person name="Araus A.J."/>
            <person name="Petzold A."/>
            <person name="Susuki M."/>
            <person name="Suzuki K.-i.T."/>
            <person name="Hayashi T."/>
            <person name="Toyoda A."/>
            <person name="Oliveira C."/>
            <person name="Osipova E."/>
            <person name="Leigh N.D."/>
            <person name="Simon A."/>
            <person name="Yun M.H."/>
        </authorList>
    </citation>
    <scope>NUCLEOTIDE SEQUENCE</scope>
    <source>
        <strain evidence="2">20211129_DDA</strain>
        <tissue evidence="2">Liver</tissue>
    </source>
</reference>
<organism evidence="2 3">
    <name type="scientific">Pleurodeles waltl</name>
    <name type="common">Iberian ribbed newt</name>
    <dbReference type="NCBI Taxonomy" id="8319"/>
    <lineage>
        <taxon>Eukaryota</taxon>
        <taxon>Metazoa</taxon>
        <taxon>Chordata</taxon>
        <taxon>Craniata</taxon>
        <taxon>Vertebrata</taxon>
        <taxon>Euteleostomi</taxon>
        <taxon>Amphibia</taxon>
        <taxon>Batrachia</taxon>
        <taxon>Caudata</taxon>
        <taxon>Salamandroidea</taxon>
        <taxon>Salamandridae</taxon>
        <taxon>Pleurodelinae</taxon>
        <taxon>Pleurodeles</taxon>
    </lineage>
</organism>
<comment type="caution">
    <text evidence="2">The sequence shown here is derived from an EMBL/GenBank/DDBJ whole genome shotgun (WGS) entry which is preliminary data.</text>
</comment>
<gene>
    <name evidence="2" type="ORF">NDU88_003380</name>
</gene>
<name>A0AAV7MUF5_PLEWA</name>
<accession>A0AAV7MUF5</accession>
<feature type="compositionally biased region" description="Basic and acidic residues" evidence="1">
    <location>
        <begin position="22"/>
        <end position="40"/>
    </location>
</feature>
<dbReference type="Proteomes" id="UP001066276">
    <property type="component" value="Chromosome 9"/>
</dbReference>
<evidence type="ECO:0000313" key="3">
    <source>
        <dbReference type="Proteomes" id="UP001066276"/>
    </source>
</evidence>
<protein>
    <submittedName>
        <fullName evidence="2">Uncharacterized protein</fullName>
    </submittedName>
</protein>
<keyword evidence="3" id="KW-1185">Reference proteome</keyword>
<proteinExistence type="predicted"/>
<feature type="compositionally biased region" description="Basic residues" evidence="1">
    <location>
        <begin position="1"/>
        <end position="21"/>
    </location>
</feature>
<dbReference type="AlphaFoldDB" id="A0AAV7MUF5"/>